<protein>
    <submittedName>
        <fullName evidence="1">Uncharacterized protein</fullName>
    </submittedName>
</protein>
<reference evidence="1" key="1">
    <citation type="journal article" date="2020" name="Stud. Mycol.">
        <title>101 Dothideomycetes genomes: a test case for predicting lifestyles and emergence of pathogens.</title>
        <authorList>
            <person name="Haridas S."/>
            <person name="Albert R."/>
            <person name="Binder M."/>
            <person name="Bloem J."/>
            <person name="Labutti K."/>
            <person name="Salamov A."/>
            <person name="Andreopoulos B."/>
            <person name="Baker S."/>
            <person name="Barry K."/>
            <person name="Bills G."/>
            <person name="Bluhm B."/>
            <person name="Cannon C."/>
            <person name="Castanera R."/>
            <person name="Culley D."/>
            <person name="Daum C."/>
            <person name="Ezra D."/>
            <person name="Gonzalez J."/>
            <person name="Henrissat B."/>
            <person name="Kuo A."/>
            <person name="Liang C."/>
            <person name="Lipzen A."/>
            <person name="Lutzoni F."/>
            <person name="Magnuson J."/>
            <person name="Mondo S."/>
            <person name="Nolan M."/>
            <person name="Ohm R."/>
            <person name="Pangilinan J."/>
            <person name="Park H.-J."/>
            <person name="Ramirez L."/>
            <person name="Alfaro M."/>
            <person name="Sun H."/>
            <person name="Tritt A."/>
            <person name="Yoshinaga Y."/>
            <person name="Zwiers L.-H."/>
            <person name="Turgeon B."/>
            <person name="Goodwin S."/>
            <person name="Spatafora J."/>
            <person name="Crous P."/>
            <person name="Grigoriev I."/>
        </authorList>
    </citation>
    <scope>NUCLEOTIDE SEQUENCE</scope>
    <source>
        <strain evidence="1">CBS 107.79</strain>
    </source>
</reference>
<dbReference type="AlphaFoldDB" id="A0A6A5VPW4"/>
<proteinExistence type="predicted"/>
<evidence type="ECO:0000313" key="2">
    <source>
        <dbReference type="Proteomes" id="UP000800036"/>
    </source>
</evidence>
<organism evidence="1 2">
    <name type="scientific">Bimuria novae-zelandiae CBS 107.79</name>
    <dbReference type="NCBI Taxonomy" id="1447943"/>
    <lineage>
        <taxon>Eukaryota</taxon>
        <taxon>Fungi</taxon>
        <taxon>Dikarya</taxon>
        <taxon>Ascomycota</taxon>
        <taxon>Pezizomycotina</taxon>
        <taxon>Dothideomycetes</taxon>
        <taxon>Pleosporomycetidae</taxon>
        <taxon>Pleosporales</taxon>
        <taxon>Massarineae</taxon>
        <taxon>Didymosphaeriaceae</taxon>
        <taxon>Bimuria</taxon>
    </lineage>
</organism>
<gene>
    <name evidence="1" type="ORF">BU23DRAFT_153853</name>
</gene>
<dbReference type="Proteomes" id="UP000800036">
    <property type="component" value="Unassembled WGS sequence"/>
</dbReference>
<evidence type="ECO:0000313" key="1">
    <source>
        <dbReference type="EMBL" id="KAF1979394.1"/>
    </source>
</evidence>
<accession>A0A6A5VPW4</accession>
<sequence>MACAERRRSPCWAKRARHPKPFLPSRPYEGQDDILQRFAEMSGNLMKRCRFGCPTNRSSTNRLLVQVASFDSWTNRSIFYAFDGDGTCITPSFSFFFFIFWKIEKKIENS</sequence>
<dbReference type="EMBL" id="ML976658">
    <property type="protein sequence ID" value="KAF1979394.1"/>
    <property type="molecule type" value="Genomic_DNA"/>
</dbReference>
<name>A0A6A5VPW4_9PLEO</name>
<keyword evidence="2" id="KW-1185">Reference proteome</keyword>